<dbReference type="InterPro" id="IPR023164">
    <property type="entry name" value="YqgQ-like_sf"/>
</dbReference>
<keyword evidence="2" id="KW-1185">Reference proteome</keyword>
<gene>
    <name evidence="1" type="ORF">J2S08_001022</name>
</gene>
<sequence length="89" mass="10460">MTIMITIIQKDCLKGIAMKNFYDVQQLLKRYGIFIYIGKRLADIELMESEIRELYEAKLLEIETFQQAMLILRAERSKETNIIGEKKDG</sequence>
<dbReference type="Pfam" id="PF06014">
    <property type="entry name" value="YqgQ-like"/>
    <property type="match status" value="1"/>
</dbReference>
<name>A0ABT9WPX0_9BACI</name>
<dbReference type="InterPro" id="IPR009256">
    <property type="entry name" value="YqgQ-like"/>
</dbReference>
<dbReference type="Gene3D" id="1.10.287.760">
    <property type="entry name" value="YqgQ-like"/>
    <property type="match status" value="1"/>
</dbReference>
<evidence type="ECO:0000313" key="2">
    <source>
        <dbReference type="Proteomes" id="UP001223586"/>
    </source>
</evidence>
<proteinExistence type="predicted"/>
<dbReference type="EMBL" id="JAUSTT010000004">
    <property type="protein sequence ID" value="MDQ0175188.1"/>
    <property type="molecule type" value="Genomic_DNA"/>
</dbReference>
<reference evidence="1 2" key="1">
    <citation type="submission" date="2023-07" db="EMBL/GenBank/DDBJ databases">
        <title>Genomic Encyclopedia of Type Strains, Phase IV (KMG-IV): sequencing the most valuable type-strain genomes for metagenomic binning, comparative biology and taxonomic classification.</title>
        <authorList>
            <person name="Goeker M."/>
        </authorList>
    </citation>
    <scope>NUCLEOTIDE SEQUENCE [LARGE SCALE GENOMIC DNA]</scope>
    <source>
        <strain evidence="1 2">DSM 23837</strain>
    </source>
</reference>
<accession>A0ABT9WPX0</accession>
<comment type="caution">
    <text evidence="1">The sequence shown here is derived from an EMBL/GenBank/DDBJ whole genome shotgun (WGS) entry which is preliminary data.</text>
</comment>
<dbReference type="Proteomes" id="UP001223586">
    <property type="component" value="Unassembled WGS sequence"/>
</dbReference>
<organism evidence="1 2">
    <name type="scientific">Bacillus chungangensis</name>
    <dbReference type="NCBI Taxonomy" id="587633"/>
    <lineage>
        <taxon>Bacteria</taxon>
        <taxon>Bacillati</taxon>
        <taxon>Bacillota</taxon>
        <taxon>Bacilli</taxon>
        <taxon>Bacillales</taxon>
        <taxon>Bacillaceae</taxon>
        <taxon>Bacillus</taxon>
    </lineage>
</organism>
<dbReference type="SUPFAM" id="SSF158379">
    <property type="entry name" value="YqgQ-like"/>
    <property type="match status" value="1"/>
</dbReference>
<protein>
    <submittedName>
        <fullName evidence="1">Uncharacterized protein YqgQ</fullName>
    </submittedName>
</protein>
<evidence type="ECO:0000313" key="1">
    <source>
        <dbReference type="EMBL" id="MDQ0175188.1"/>
    </source>
</evidence>